<comment type="caution">
    <text evidence="3">The sequence shown here is derived from an EMBL/GenBank/DDBJ whole genome shotgun (WGS) entry which is preliminary data.</text>
</comment>
<accession>A0ABT3DE84</accession>
<dbReference type="InterPro" id="IPR047676">
    <property type="entry name" value="FxLYD_dom"/>
</dbReference>
<evidence type="ECO:0000313" key="3">
    <source>
        <dbReference type="EMBL" id="MCV9885378.1"/>
    </source>
</evidence>
<reference evidence="3 4" key="1">
    <citation type="submission" date="2022-10" db="EMBL/GenBank/DDBJ databases">
        <title>Draft genome assembly of moderately radiation resistant bacterium Metabacillus halosaccharovorans.</title>
        <authorList>
            <person name="Pal S."/>
            <person name="Gopinathan A."/>
        </authorList>
    </citation>
    <scope>NUCLEOTIDE SEQUENCE [LARGE SCALE GENOMIC DNA]</scope>
    <source>
        <strain evidence="3 4">VITHBRA001</strain>
    </source>
</reference>
<dbReference type="NCBIfam" id="NF038353">
    <property type="entry name" value="FxLYD_dom"/>
    <property type="match status" value="1"/>
</dbReference>
<proteinExistence type="predicted"/>
<keyword evidence="1" id="KW-0812">Transmembrane</keyword>
<evidence type="ECO:0000313" key="4">
    <source>
        <dbReference type="Proteomes" id="UP001526147"/>
    </source>
</evidence>
<keyword evidence="1" id="KW-1133">Transmembrane helix</keyword>
<feature type="domain" description="YokE-like PH" evidence="2">
    <location>
        <begin position="33"/>
        <end position="118"/>
    </location>
</feature>
<keyword evidence="1" id="KW-0472">Membrane</keyword>
<protein>
    <submittedName>
        <fullName evidence="3">FxLYD domain-containing protein</fullName>
    </submittedName>
</protein>
<sequence>MKNIDYIREEIREFSKANEFLSYREVDELQNVLYEDETILNITTGGIDRYKGLFLLTDDRALFIYHNEINQPKVLEVPYEKLEYIHMKQGNYYVSMELFFAGTKIEISDLPPDDADSFKQDLTFQVDFYDKMMKNGIPQKKKFRLLRLLLFIGIAVLTGYLVGPQFHVVEVYDEVLTDALPIEEAEESYQLEFTEMEINKDEYETTVRGIIKNLSDKEYRYISVDIQFYDKKGSIVDSQIQSIYDLKPGKSWNLDSYTISEYADTFEVVGVYAEMAE</sequence>
<dbReference type="Pfam" id="PF14470">
    <property type="entry name" value="bPH_3"/>
    <property type="match status" value="1"/>
</dbReference>
<dbReference type="EMBL" id="JAOYEY010000031">
    <property type="protein sequence ID" value="MCV9885378.1"/>
    <property type="molecule type" value="Genomic_DNA"/>
</dbReference>
<evidence type="ECO:0000259" key="2">
    <source>
        <dbReference type="Pfam" id="PF14470"/>
    </source>
</evidence>
<feature type="transmembrane region" description="Helical" evidence="1">
    <location>
        <begin position="145"/>
        <end position="163"/>
    </location>
</feature>
<organism evidence="3 4">
    <name type="scientific">Metabacillus halosaccharovorans</name>
    <dbReference type="NCBI Taxonomy" id="930124"/>
    <lineage>
        <taxon>Bacteria</taxon>
        <taxon>Bacillati</taxon>
        <taxon>Bacillota</taxon>
        <taxon>Bacilli</taxon>
        <taxon>Bacillales</taxon>
        <taxon>Bacillaceae</taxon>
        <taxon>Metabacillus</taxon>
    </lineage>
</organism>
<dbReference type="Proteomes" id="UP001526147">
    <property type="component" value="Unassembled WGS sequence"/>
</dbReference>
<gene>
    <name evidence="3" type="ORF">OIH86_06915</name>
</gene>
<dbReference type="RefSeq" id="WP_264142165.1">
    <property type="nucleotide sequence ID" value="NZ_JAOYEY010000031.1"/>
</dbReference>
<keyword evidence="4" id="KW-1185">Reference proteome</keyword>
<name>A0ABT3DE84_9BACI</name>
<evidence type="ECO:0000256" key="1">
    <source>
        <dbReference type="SAM" id="Phobius"/>
    </source>
</evidence>
<dbReference type="InterPro" id="IPR039519">
    <property type="entry name" value="YokE-like_PH"/>
</dbReference>